<dbReference type="PANTHER" id="PTHR43298:SF2">
    <property type="entry name" value="FMN_FAD EXPORTER YEEO-RELATED"/>
    <property type="match status" value="1"/>
</dbReference>
<evidence type="ECO:0000313" key="9">
    <source>
        <dbReference type="Proteomes" id="UP000051298"/>
    </source>
</evidence>
<dbReference type="Proteomes" id="UP000051298">
    <property type="component" value="Unassembled WGS sequence"/>
</dbReference>
<evidence type="ECO:0000256" key="5">
    <source>
        <dbReference type="ARBA" id="ARBA00022989"/>
    </source>
</evidence>
<dbReference type="InterPro" id="IPR050222">
    <property type="entry name" value="MATE_MdtK"/>
</dbReference>
<evidence type="ECO:0000256" key="4">
    <source>
        <dbReference type="ARBA" id="ARBA00022692"/>
    </source>
</evidence>
<feature type="transmembrane region" description="Helical" evidence="7">
    <location>
        <begin position="239"/>
        <end position="259"/>
    </location>
</feature>
<organism evidence="8 9">
    <name type="scientific">Thalassobacter stenotrophicus</name>
    <dbReference type="NCBI Taxonomy" id="266809"/>
    <lineage>
        <taxon>Bacteria</taxon>
        <taxon>Pseudomonadati</taxon>
        <taxon>Pseudomonadota</taxon>
        <taxon>Alphaproteobacteria</taxon>
        <taxon>Rhodobacterales</taxon>
        <taxon>Roseobacteraceae</taxon>
        <taxon>Thalassobacter</taxon>
    </lineage>
</organism>
<feature type="transmembrane region" description="Helical" evidence="7">
    <location>
        <begin position="407"/>
        <end position="427"/>
    </location>
</feature>
<dbReference type="NCBIfam" id="TIGR00797">
    <property type="entry name" value="matE"/>
    <property type="match status" value="1"/>
</dbReference>
<dbReference type="RefSeq" id="WP_058123981.1">
    <property type="nucleotide sequence ID" value="NZ_CYRX01000031.1"/>
</dbReference>
<sequence length="438" mass="46740">MADTITHARVLKISVPIVISNATVPLMGIVDTGVVGQSAQAAPIAAVAAGAITLSAVYWIFGFLRMGTAGLAAQATGAGDRVEVGALLMRVLLIGFGAGVVMIATQWAIMAGAFAISPAEPEVEALARSYIGIRVWSAPAAIALYGITGWLVAQERTDQVMVLQIWMNGANIALSYGLGYMLDFGVPGVAWATFMAEWSGLALGLWFCRGAFRVPGWATPARIFDRARLINMASVNSDIMIRSVLLQIAFTSFILVHSAQLGTVPLAANQILLQFLFVTSYAMDGFAFAAEALVGKAFGAGNPARVRRATLMTSFWGVITVTLLAVIFAIMGPWGIEVLTKSPEVQAEARRYLPWVIAGPLIGCASWMFDGVFIGATRSRDMRNMMVLSFLLYFAAVYVLLPYGNHGLWAALMIFFGARGITLGLRYPALERAAGRAA</sequence>
<evidence type="ECO:0000256" key="1">
    <source>
        <dbReference type="ARBA" id="ARBA00004141"/>
    </source>
</evidence>
<dbReference type="EMBL" id="CYRX01000031">
    <property type="protein sequence ID" value="CUH61173.1"/>
    <property type="molecule type" value="Genomic_DNA"/>
</dbReference>
<dbReference type="STRING" id="266809.PM03_11550"/>
<dbReference type="GO" id="GO:0015297">
    <property type="term" value="F:antiporter activity"/>
    <property type="evidence" value="ECO:0007669"/>
    <property type="project" value="InterPro"/>
</dbReference>
<evidence type="ECO:0000256" key="3">
    <source>
        <dbReference type="ARBA" id="ARBA00022448"/>
    </source>
</evidence>
<feature type="transmembrane region" description="Helical" evidence="7">
    <location>
        <begin position="315"/>
        <end position="336"/>
    </location>
</feature>
<feature type="transmembrane region" description="Helical" evidence="7">
    <location>
        <begin position="165"/>
        <end position="182"/>
    </location>
</feature>
<feature type="transmembrane region" description="Helical" evidence="7">
    <location>
        <begin position="41"/>
        <end position="61"/>
    </location>
</feature>
<comment type="subcellular location">
    <subcellularLocation>
        <location evidence="1">Membrane</location>
        <topology evidence="1">Multi-pass membrane protein</topology>
    </subcellularLocation>
</comment>
<evidence type="ECO:0000256" key="2">
    <source>
        <dbReference type="ARBA" id="ARBA00010199"/>
    </source>
</evidence>
<keyword evidence="4 7" id="KW-0812">Transmembrane</keyword>
<evidence type="ECO:0000256" key="6">
    <source>
        <dbReference type="ARBA" id="ARBA00023136"/>
    </source>
</evidence>
<feature type="transmembrane region" description="Helical" evidence="7">
    <location>
        <begin position="385"/>
        <end position="401"/>
    </location>
</feature>
<feature type="transmembrane region" description="Helical" evidence="7">
    <location>
        <begin position="188"/>
        <end position="208"/>
    </location>
</feature>
<reference evidence="8 9" key="1">
    <citation type="submission" date="2015-09" db="EMBL/GenBank/DDBJ databases">
        <authorList>
            <consortium name="Swine Surveillance"/>
        </authorList>
    </citation>
    <scope>NUCLEOTIDE SEQUENCE [LARGE SCALE GENOMIC DNA]</scope>
    <source>
        <strain evidence="8 9">CECT 5294</strain>
    </source>
</reference>
<dbReference type="eggNOG" id="COG0534">
    <property type="taxonomic scope" value="Bacteria"/>
</dbReference>
<evidence type="ECO:0000256" key="7">
    <source>
        <dbReference type="SAM" id="Phobius"/>
    </source>
</evidence>
<proteinExistence type="inferred from homology"/>
<protein>
    <submittedName>
        <fullName evidence="8">DNA-damage-inducible protein F</fullName>
    </submittedName>
</protein>
<dbReference type="Pfam" id="PF01554">
    <property type="entry name" value="MatE"/>
    <property type="match status" value="2"/>
</dbReference>
<dbReference type="AlphaFoldDB" id="A0A0P1F194"/>
<feature type="transmembrane region" description="Helical" evidence="7">
    <location>
        <begin position="136"/>
        <end position="153"/>
    </location>
</feature>
<accession>A0A0P1F194</accession>
<evidence type="ECO:0000313" key="8">
    <source>
        <dbReference type="EMBL" id="CUH61173.1"/>
    </source>
</evidence>
<dbReference type="InterPro" id="IPR044644">
    <property type="entry name" value="DinF-like"/>
</dbReference>
<feature type="transmembrane region" description="Helical" evidence="7">
    <location>
        <begin position="91"/>
        <end position="116"/>
    </location>
</feature>
<dbReference type="CDD" id="cd13136">
    <property type="entry name" value="MATE_DinF_like"/>
    <property type="match status" value="1"/>
</dbReference>
<dbReference type="PANTHER" id="PTHR43298">
    <property type="entry name" value="MULTIDRUG RESISTANCE PROTEIN NORM-RELATED"/>
    <property type="match status" value="1"/>
</dbReference>
<dbReference type="GO" id="GO:0005886">
    <property type="term" value="C:plasma membrane"/>
    <property type="evidence" value="ECO:0007669"/>
    <property type="project" value="TreeGrafter"/>
</dbReference>
<dbReference type="GO" id="GO:0042910">
    <property type="term" value="F:xenobiotic transmembrane transporter activity"/>
    <property type="evidence" value="ECO:0007669"/>
    <property type="project" value="InterPro"/>
</dbReference>
<gene>
    <name evidence="8" type="primary">dinF</name>
    <name evidence="8" type="ORF">THS5294_02475</name>
</gene>
<feature type="transmembrane region" description="Helical" evidence="7">
    <location>
        <begin position="271"/>
        <end position="294"/>
    </location>
</feature>
<comment type="similarity">
    <text evidence="2">Belongs to the multi antimicrobial extrusion (MATE) (TC 2.A.66.1) family.</text>
</comment>
<keyword evidence="5 7" id="KW-1133">Transmembrane helix</keyword>
<keyword evidence="6 7" id="KW-0472">Membrane</keyword>
<name>A0A0P1F194_9RHOB</name>
<keyword evidence="3" id="KW-0813">Transport</keyword>
<dbReference type="InterPro" id="IPR002528">
    <property type="entry name" value="MATE_fam"/>
</dbReference>
<feature type="transmembrane region" description="Helical" evidence="7">
    <location>
        <begin position="352"/>
        <end position="373"/>
    </location>
</feature>